<dbReference type="Pfam" id="PF04082">
    <property type="entry name" value="Fungal_trans"/>
    <property type="match status" value="1"/>
</dbReference>
<dbReference type="Pfam" id="PF00657">
    <property type="entry name" value="Lipase_GDSL"/>
    <property type="match status" value="1"/>
</dbReference>
<proteinExistence type="predicted"/>
<dbReference type="SUPFAM" id="SSF52266">
    <property type="entry name" value="SGNH hydrolase"/>
    <property type="match status" value="1"/>
</dbReference>
<feature type="compositionally biased region" description="Basic and acidic residues" evidence="4">
    <location>
        <begin position="362"/>
        <end position="378"/>
    </location>
</feature>
<dbReference type="InterPro" id="IPR001087">
    <property type="entry name" value="GDSL"/>
</dbReference>
<dbReference type="EMBL" id="LHQR01000065">
    <property type="protein sequence ID" value="KXG48626.1"/>
    <property type="molecule type" value="Genomic_DNA"/>
</dbReference>
<gene>
    <name evidence="6" type="ORF">PGRI_024960</name>
</gene>
<evidence type="ECO:0000256" key="4">
    <source>
        <dbReference type="SAM" id="MobiDB-lite"/>
    </source>
</evidence>
<evidence type="ECO:0000256" key="3">
    <source>
        <dbReference type="ARBA" id="ARBA00023242"/>
    </source>
</evidence>
<dbReference type="InterPro" id="IPR007219">
    <property type="entry name" value="XnlR_reg_dom"/>
</dbReference>
<dbReference type="InterPro" id="IPR036514">
    <property type="entry name" value="SGNH_hydro_sf"/>
</dbReference>
<dbReference type="GO" id="GO:0006351">
    <property type="term" value="P:DNA-templated transcription"/>
    <property type="evidence" value="ECO:0007669"/>
    <property type="project" value="InterPro"/>
</dbReference>
<keyword evidence="2" id="KW-0804">Transcription</keyword>
<feature type="domain" description="Xylanolytic transcriptional activator regulatory" evidence="5">
    <location>
        <begin position="579"/>
        <end position="652"/>
    </location>
</feature>
<dbReference type="Gene3D" id="3.40.50.1110">
    <property type="entry name" value="SGNH hydrolase"/>
    <property type="match status" value="1"/>
</dbReference>
<name>A0A135LI26_PENPA</name>
<dbReference type="CDD" id="cd12148">
    <property type="entry name" value="fungal_TF_MHR"/>
    <property type="match status" value="1"/>
</dbReference>
<protein>
    <submittedName>
        <fullName evidence="6">Esterase, SGNH hydrolase-type</fullName>
    </submittedName>
</protein>
<feature type="region of interest" description="Disordered" evidence="4">
    <location>
        <begin position="362"/>
        <end position="405"/>
    </location>
</feature>
<evidence type="ECO:0000256" key="2">
    <source>
        <dbReference type="ARBA" id="ARBA00023163"/>
    </source>
</evidence>
<dbReference type="Proteomes" id="UP000070168">
    <property type="component" value="Unassembled WGS sequence"/>
</dbReference>
<organism evidence="6 7">
    <name type="scientific">Penicillium patulum</name>
    <name type="common">Penicillium griseofulvum</name>
    <dbReference type="NCBI Taxonomy" id="5078"/>
    <lineage>
        <taxon>Eukaryota</taxon>
        <taxon>Fungi</taxon>
        <taxon>Dikarya</taxon>
        <taxon>Ascomycota</taxon>
        <taxon>Pezizomycotina</taxon>
        <taxon>Eurotiomycetes</taxon>
        <taxon>Eurotiomycetidae</taxon>
        <taxon>Eurotiales</taxon>
        <taxon>Aspergillaceae</taxon>
        <taxon>Penicillium</taxon>
    </lineage>
</organism>
<evidence type="ECO:0000313" key="7">
    <source>
        <dbReference type="Proteomes" id="UP000070168"/>
    </source>
</evidence>
<dbReference type="STRING" id="5078.A0A135LI26"/>
<evidence type="ECO:0000313" key="6">
    <source>
        <dbReference type="EMBL" id="KXG48626.1"/>
    </source>
</evidence>
<evidence type="ECO:0000256" key="1">
    <source>
        <dbReference type="ARBA" id="ARBA00023015"/>
    </source>
</evidence>
<accession>A0A135LI26</accession>
<keyword evidence="1" id="KW-0805">Transcription regulation</keyword>
<comment type="caution">
    <text evidence="6">The sequence shown here is derived from an EMBL/GenBank/DDBJ whole genome shotgun (WGS) entry which is preliminary data.</text>
</comment>
<dbReference type="OMA" id="CKITVPY"/>
<sequence length="1006" mass="112290">MKQRDDLGSVVATPLESQDVPTYFFTFGDSYTQTEFAVDGTQPSTTNPMGNPTLGTGTTSGGTNWVGYLTTTYNASPVLSYNFAVGGATIDNTIVDTKVKDVTTQVRDFELAYSKKPVSAPWSSNNAVFGFWIGINDIGWGHQDTQPSVLVPTLMAQYRCLVEKIYASGGRKFLFLNVPPTDRSPMIIKEGPEAVKLYAMWVKAYNSGLQSMINDFKSSHTDTTVVLYDTWSFMPKILDDPQTYGFPNATCFNENGTSCIWWNHYHPGQNYHKLQAADMIQYLHPLDGILGKPGTTTEEDEKGDQKLHRVSATQDSMHISSQSPGSLPPLSGYQRSPQLGEQPYSLRERVAHLENLVEGLTKRLDQQESRARPREHDATNQSDSVQPNSGPLATEPDELGPSSDQICNAPVLQLFDNYLVSHEKDSSNNDKFAGVQDMSPKAEAVRAELISLLPPAEDMNNILNASFYWFVWHDNFPELFDRDVDRLIFNEHCRDTRVAPAEVAKALVCLCISAIHAPSTFDFNALIVPFEPQRFYAKCIEIVDRLIVRDDDFAATLPGIECQMLLQRAHLTDGRLRKAWLVIRRAIEFAHLAGMHLSTKVPMPRDSLYERRLKLWCSLATSDRFLSLILGLPYGIADQFFLPQAEQRLKSNLSAPEEYMLRIGIITGHMVDRNQDSSKMTLAATLQLDQELQDSWASMPSRYQAAEPCQNEKQEHYNERVPLQFMLKLLRALLHLPLMLQSPDEPQFRPCHTIAIQSAREGLSLYKALRSIAKPSLCKMIDFMAFTLCLLMIIHLEGYSDESPDHSKYQDEQDWDMVKKVIETLRLAATQLGGSVAAESANILGTIFDTRDFKPDWSSISSCKITVPYFGTITVSAGTKFSKGRHKIKEQPSIVLGTNGSEASSSAQCPSQLYTTPVSDPECGPSTNTNTDSLNGAPLTPTMPGYPDESLLSRAETVTNPYATLEFNAFSGLFDDFGQYMWPNHSVDLGLDQGWNLNWSDGVPPP</sequence>
<dbReference type="OrthoDB" id="6509908at2759"/>
<feature type="region of interest" description="Disordered" evidence="4">
    <location>
        <begin position="291"/>
        <end position="339"/>
    </location>
</feature>
<keyword evidence="6" id="KW-0378">Hydrolase</keyword>
<dbReference type="RefSeq" id="XP_040647162.1">
    <property type="nucleotide sequence ID" value="XM_040790209.1"/>
</dbReference>
<dbReference type="GO" id="GO:0003677">
    <property type="term" value="F:DNA binding"/>
    <property type="evidence" value="ECO:0007669"/>
    <property type="project" value="InterPro"/>
</dbReference>
<dbReference type="GO" id="GO:0016788">
    <property type="term" value="F:hydrolase activity, acting on ester bonds"/>
    <property type="evidence" value="ECO:0007669"/>
    <property type="project" value="InterPro"/>
</dbReference>
<dbReference type="GO" id="GO:0008270">
    <property type="term" value="F:zinc ion binding"/>
    <property type="evidence" value="ECO:0007669"/>
    <property type="project" value="InterPro"/>
</dbReference>
<feature type="compositionally biased region" description="Low complexity" evidence="4">
    <location>
        <begin position="320"/>
        <end position="332"/>
    </location>
</feature>
<dbReference type="CDD" id="cd01846">
    <property type="entry name" value="fatty_acyltransferase_like"/>
    <property type="match status" value="1"/>
</dbReference>
<dbReference type="PANTHER" id="PTHR47840:SF1">
    <property type="entry name" value="ZN(II)2CYS6 TRANSCRIPTION FACTOR (EUROFUNG)"/>
    <property type="match status" value="1"/>
</dbReference>
<dbReference type="SMART" id="SM00906">
    <property type="entry name" value="Fungal_trans"/>
    <property type="match status" value="1"/>
</dbReference>
<dbReference type="AlphaFoldDB" id="A0A135LI26"/>
<reference evidence="6 7" key="1">
    <citation type="journal article" date="2016" name="BMC Genomics">
        <title>Genome sequencing and secondary metabolism of the postharvest pathogen Penicillium griseofulvum.</title>
        <authorList>
            <person name="Banani H."/>
            <person name="Marcet-Houben M."/>
            <person name="Ballester A.R."/>
            <person name="Abbruscato P."/>
            <person name="Gonzalez-Candelas L."/>
            <person name="Gabaldon T."/>
            <person name="Spadaro D."/>
        </authorList>
    </citation>
    <scope>NUCLEOTIDE SEQUENCE [LARGE SCALE GENOMIC DNA]</scope>
    <source>
        <strain evidence="6 7">PG3</strain>
    </source>
</reference>
<keyword evidence="7" id="KW-1185">Reference proteome</keyword>
<evidence type="ECO:0000259" key="5">
    <source>
        <dbReference type="SMART" id="SM00906"/>
    </source>
</evidence>
<dbReference type="GeneID" id="63705509"/>
<feature type="compositionally biased region" description="Polar residues" evidence="4">
    <location>
        <begin position="925"/>
        <end position="934"/>
    </location>
</feature>
<feature type="compositionally biased region" description="Polar residues" evidence="4">
    <location>
        <begin position="379"/>
        <end position="391"/>
    </location>
</feature>
<keyword evidence="3" id="KW-0539">Nucleus</keyword>
<feature type="region of interest" description="Disordered" evidence="4">
    <location>
        <begin position="917"/>
        <end position="937"/>
    </location>
</feature>
<dbReference type="PANTHER" id="PTHR47840">
    <property type="entry name" value="ZN(II)2CYS6 TRANSCRIPTION FACTOR (EUROFUNG)-RELATED"/>
    <property type="match status" value="1"/>
</dbReference>